<proteinExistence type="predicted"/>
<reference evidence="3" key="1">
    <citation type="submission" date="2017-11" db="EMBL/GenBank/DDBJ databases">
        <authorList>
            <person name="Zhu W."/>
        </authorList>
    </citation>
    <scope>NUCLEOTIDE SEQUENCE [LARGE SCALE GENOMIC DNA]</scope>
    <source>
        <strain evidence="3">CAU 1183</strain>
    </source>
</reference>
<comment type="caution">
    <text evidence="2">The sequence shown here is derived from an EMBL/GenBank/DDBJ whole genome shotgun (WGS) entry which is preliminary data.</text>
</comment>
<accession>A0A3D8PMG3</accession>
<dbReference type="Proteomes" id="UP000257143">
    <property type="component" value="Unassembled WGS sequence"/>
</dbReference>
<keyword evidence="1" id="KW-1133">Transmembrane helix</keyword>
<gene>
    <name evidence="2" type="ORF">CWR48_16965</name>
</gene>
<dbReference type="RefSeq" id="WP_115774521.1">
    <property type="nucleotide sequence ID" value="NZ_PIOC01000027.1"/>
</dbReference>
<dbReference type="AlphaFoldDB" id="A0A3D8PMG3"/>
<dbReference type="EMBL" id="PIOC01000027">
    <property type="protein sequence ID" value="RDW16335.1"/>
    <property type="molecule type" value="Genomic_DNA"/>
</dbReference>
<feature type="transmembrane region" description="Helical" evidence="1">
    <location>
        <begin position="12"/>
        <end position="33"/>
    </location>
</feature>
<evidence type="ECO:0000256" key="1">
    <source>
        <dbReference type="SAM" id="Phobius"/>
    </source>
</evidence>
<dbReference type="InterPro" id="IPR012332">
    <property type="entry name" value="Autotransporter_pectin_lyase_C"/>
</dbReference>
<evidence type="ECO:0000313" key="2">
    <source>
        <dbReference type="EMBL" id="RDW16335.1"/>
    </source>
</evidence>
<dbReference type="OrthoDB" id="2964362at2"/>
<keyword evidence="3" id="KW-1185">Reference proteome</keyword>
<dbReference type="Gene3D" id="2.160.20.20">
    <property type="match status" value="1"/>
</dbReference>
<keyword evidence="1" id="KW-0812">Transmembrane</keyword>
<keyword evidence="1" id="KW-0472">Membrane</keyword>
<organism evidence="2 3">
    <name type="scientific">Oceanobacillus arenosus</name>
    <dbReference type="NCBI Taxonomy" id="1229153"/>
    <lineage>
        <taxon>Bacteria</taxon>
        <taxon>Bacillati</taxon>
        <taxon>Bacillota</taxon>
        <taxon>Bacilli</taxon>
        <taxon>Bacillales</taxon>
        <taxon>Bacillaceae</taxon>
        <taxon>Oceanobacillus</taxon>
    </lineage>
</organism>
<protein>
    <submittedName>
        <fullName evidence="2">Uncharacterized protein</fullName>
    </submittedName>
</protein>
<sequence>MMTKFKNEQGYALLVVVLLVVLIMGFFTFFMSASLSNTKQEQRVDQHNLSVVAAEMGVDYYTNAITNKFYEQSNGLLEFAQTEIGKIERPVDSDYNNIQSSVRDKLSSDLNNYVRNQLTNSIDPIFKNSIFSFRLNNIKVESKDEYNIFVSGIVHGENTVDANPKILTFDLTFSVPEFRPNPENNSGGGLVIPDFDESQFPRLNKPSQGCEFGNNKVEKISYKDCFVESDLDSDKLTIDNSHLYIGRDMTAKNDVNIDSSSLSIIGNLAGNKQNSDGINNFKINNNSTLYVGEDLEVKNDAELSNNSMLYVRGKLDSKNNFTVSGNTNITVVENMTVKNNVSLDNSTLNIKGNLEGNKNNSDGINNLKLNNNSSLFVGGNLEVKNNPEILGNSILFVGGNLDSKNNFKVSGNSKVCIVGSFSYNNNLEIESGSNIYILGKTKPQSGVTKVDSLEKLKSSCKMSVESLGGIDSNITWDKPNVEVVYE</sequence>
<name>A0A3D8PMG3_9BACI</name>
<evidence type="ECO:0000313" key="3">
    <source>
        <dbReference type="Proteomes" id="UP000257143"/>
    </source>
</evidence>